<dbReference type="Proteomes" id="UP001152320">
    <property type="component" value="Chromosome 7"/>
</dbReference>
<evidence type="ECO:0000313" key="3">
    <source>
        <dbReference type="EMBL" id="KAJ8038593.1"/>
    </source>
</evidence>
<comment type="caution">
    <text evidence="3">The sequence shown here is derived from an EMBL/GenBank/DDBJ whole genome shotgun (WGS) entry which is preliminary data.</text>
</comment>
<dbReference type="SUPFAM" id="SSF56436">
    <property type="entry name" value="C-type lectin-like"/>
    <property type="match status" value="1"/>
</dbReference>
<feature type="signal peptide" evidence="1">
    <location>
        <begin position="1"/>
        <end position="22"/>
    </location>
</feature>
<dbReference type="InterPro" id="IPR050111">
    <property type="entry name" value="C-type_lectin/snaclec_domain"/>
</dbReference>
<dbReference type="InterPro" id="IPR016186">
    <property type="entry name" value="C-type_lectin-like/link_sf"/>
</dbReference>
<reference evidence="3" key="1">
    <citation type="submission" date="2021-10" db="EMBL/GenBank/DDBJ databases">
        <title>Tropical sea cucumber genome reveals ecological adaptation and Cuvierian tubules defense mechanism.</title>
        <authorList>
            <person name="Chen T."/>
        </authorList>
    </citation>
    <scope>NUCLEOTIDE SEQUENCE</scope>
    <source>
        <strain evidence="3">Nanhai2018</strain>
        <tissue evidence="3">Muscle</tissue>
    </source>
</reference>
<feature type="domain" description="C-type lectin" evidence="2">
    <location>
        <begin position="36"/>
        <end position="166"/>
    </location>
</feature>
<dbReference type="Gene3D" id="3.10.100.10">
    <property type="entry name" value="Mannose-Binding Protein A, subunit A"/>
    <property type="match status" value="1"/>
</dbReference>
<dbReference type="Pfam" id="PF00059">
    <property type="entry name" value="Lectin_C"/>
    <property type="match status" value="1"/>
</dbReference>
<dbReference type="AlphaFoldDB" id="A0A9Q1HAM7"/>
<sequence length="172" mass="19282">MAHKICMIAMFIAAFTSSGLSGALVPSNCPTYWTAFEGNCYRFFGQRVNMKEAQYNCRIHGSAGRFAYLVSIHSKEESDFLVTLFQSYTESSSDRHSHVWIGLSHEAGEGTFVWSDGTDTHFTNWGDGHPTVASSAQAVVLIHPNHGDNGRWHETSVMGNFRYICKMPMFKQ</sequence>
<evidence type="ECO:0000256" key="1">
    <source>
        <dbReference type="SAM" id="SignalP"/>
    </source>
</evidence>
<proteinExistence type="predicted"/>
<keyword evidence="1" id="KW-0732">Signal</keyword>
<evidence type="ECO:0000313" key="4">
    <source>
        <dbReference type="Proteomes" id="UP001152320"/>
    </source>
</evidence>
<accession>A0A9Q1HAM7</accession>
<protein>
    <submittedName>
        <fullName evidence="3">Alpha-N-acetylgalactosamine-specific lectin</fullName>
    </submittedName>
</protein>
<dbReference type="PANTHER" id="PTHR22803">
    <property type="entry name" value="MANNOSE, PHOSPHOLIPASE, LECTIN RECEPTOR RELATED"/>
    <property type="match status" value="1"/>
</dbReference>
<dbReference type="OrthoDB" id="418245at2759"/>
<dbReference type="PROSITE" id="PS50041">
    <property type="entry name" value="C_TYPE_LECTIN_2"/>
    <property type="match status" value="1"/>
</dbReference>
<name>A0A9Q1HAM7_HOLLE</name>
<gene>
    <name evidence="3" type="ORF">HOLleu_16056</name>
</gene>
<dbReference type="InterPro" id="IPR016187">
    <property type="entry name" value="CTDL_fold"/>
</dbReference>
<organism evidence="3 4">
    <name type="scientific">Holothuria leucospilota</name>
    <name type="common">Black long sea cucumber</name>
    <name type="synonym">Mertensiothuria leucospilota</name>
    <dbReference type="NCBI Taxonomy" id="206669"/>
    <lineage>
        <taxon>Eukaryota</taxon>
        <taxon>Metazoa</taxon>
        <taxon>Echinodermata</taxon>
        <taxon>Eleutherozoa</taxon>
        <taxon>Echinozoa</taxon>
        <taxon>Holothuroidea</taxon>
        <taxon>Aspidochirotacea</taxon>
        <taxon>Aspidochirotida</taxon>
        <taxon>Holothuriidae</taxon>
        <taxon>Holothuria</taxon>
    </lineage>
</organism>
<dbReference type="InterPro" id="IPR001304">
    <property type="entry name" value="C-type_lectin-like"/>
</dbReference>
<dbReference type="SMART" id="SM00034">
    <property type="entry name" value="CLECT"/>
    <property type="match status" value="1"/>
</dbReference>
<dbReference type="EMBL" id="JAIZAY010000007">
    <property type="protein sequence ID" value="KAJ8038593.1"/>
    <property type="molecule type" value="Genomic_DNA"/>
</dbReference>
<feature type="chain" id="PRO_5040198739" evidence="1">
    <location>
        <begin position="23"/>
        <end position="172"/>
    </location>
</feature>
<keyword evidence="4" id="KW-1185">Reference proteome</keyword>
<evidence type="ECO:0000259" key="2">
    <source>
        <dbReference type="PROSITE" id="PS50041"/>
    </source>
</evidence>